<dbReference type="Gene3D" id="3.40.50.850">
    <property type="entry name" value="Isochorismatase-like"/>
    <property type="match status" value="1"/>
</dbReference>
<evidence type="ECO:0000256" key="1">
    <source>
        <dbReference type="ARBA" id="ARBA00006336"/>
    </source>
</evidence>
<proteinExistence type="inferred from homology"/>
<dbReference type="Pfam" id="PF00857">
    <property type="entry name" value="Isochorismatase"/>
    <property type="match status" value="1"/>
</dbReference>
<dbReference type="InterPro" id="IPR036380">
    <property type="entry name" value="Isochorismatase-like_sf"/>
</dbReference>
<evidence type="ECO:0000313" key="4">
    <source>
        <dbReference type="EMBL" id="KAF2653183.1"/>
    </source>
</evidence>
<organism evidence="4 5">
    <name type="scientific">Lophiostoma macrostomum CBS 122681</name>
    <dbReference type="NCBI Taxonomy" id="1314788"/>
    <lineage>
        <taxon>Eukaryota</taxon>
        <taxon>Fungi</taxon>
        <taxon>Dikarya</taxon>
        <taxon>Ascomycota</taxon>
        <taxon>Pezizomycotina</taxon>
        <taxon>Dothideomycetes</taxon>
        <taxon>Pleosporomycetidae</taxon>
        <taxon>Pleosporales</taxon>
        <taxon>Lophiostomataceae</taxon>
        <taxon>Lophiostoma</taxon>
    </lineage>
</organism>
<evidence type="ECO:0000256" key="2">
    <source>
        <dbReference type="ARBA" id="ARBA00022801"/>
    </source>
</evidence>
<evidence type="ECO:0000313" key="5">
    <source>
        <dbReference type="Proteomes" id="UP000799324"/>
    </source>
</evidence>
<dbReference type="PANTHER" id="PTHR43540">
    <property type="entry name" value="PEROXYUREIDOACRYLATE/UREIDOACRYLATE AMIDOHYDROLASE-RELATED"/>
    <property type="match status" value="1"/>
</dbReference>
<reference evidence="4" key="1">
    <citation type="journal article" date="2020" name="Stud. Mycol.">
        <title>101 Dothideomycetes genomes: a test case for predicting lifestyles and emergence of pathogens.</title>
        <authorList>
            <person name="Haridas S."/>
            <person name="Albert R."/>
            <person name="Binder M."/>
            <person name="Bloem J."/>
            <person name="Labutti K."/>
            <person name="Salamov A."/>
            <person name="Andreopoulos B."/>
            <person name="Baker S."/>
            <person name="Barry K."/>
            <person name="Bills G."/>
            <person name="Bluhm B."/>
            <person name="Cannon C."/>
            <person name="Castanera R."/>
            <person name="Culley D."/>
            <person name="Daum C."/>
            <person name="Ezra D."/>
            <person name="Gonzalez J."/>
            <person name="Henrissat B."/>
            <person name="Kuo A."/>
            <person name="Liang C."/>
            <person name="Lipzen A."/>
            <person name="Lutzoni F."/>
            <person name="Magnuson J."/>
            <person name="Mondo S."/>
            <person name="Nolan M."/>
            <person name="Ohm R."/>
            <person name="Pangilinan J."/>
            <person name="Park H.-J."/>
            <person name="Ramirez L."/>
            <person name="Alfaro M."/>
            <person name="Sun H."/>
            <person name="Tritt A."/>
            <person name="Yoshinaga Y."/>
            <person name="Zwiers L.-H."/>
            <person name="Turgeon B."/>
            <person name="Goodwin S."/>
            <person name="Spatafora J."/>
            <person name="Crous P."/>
            <person name="Grigoriev I."/>
        </authorList>
    </citation>
    <scope>NUCLEOTIDE SEQUENCE</scope>
    <source>
        <strain evidence="4">CBS 122681</strain>
    </source>
</reference>
<sequence length="335" mass="36692">MGSITTNRKAHIGSATSFWRHHTATGFDLTHNPNSTSSVPATPHVTIQTTTSPITISPAKSALVIIDMQNFFLSPSFGRSKDSAGHRALSNLITHAIPAARKAGIRIIWLNWGLTEQEVRDMPPAVKRAFGFEAVPDEDGIEYGNGWDEHEHGVGLDKDGEEKFRGGHLTLEHGHEKQKKVYRGLGGHCGLVETEKGEEIDAGRLLMRDTWNAALYPPLDSMYLEGTKLESRPDIWIHKNRMSGMWGGSTPCQEFLEEEGIKTLFFAGVNTDQCVGGTLTDSFSKGYDCVLLSDGCGTSSPEYAQQCFEFNAAKTFGFCTSCEELAKSVHEAKGP</sequence>
<dbReference type="PANTHER" id="PTHR43540:SF9">
    <property type="entry name" value="FAMILY HYDROLASE, PUTATIVE (AFU_ORTHOLOGUE AFUA_2G08700)-RELATED"/>
    <property type="match status" value="1"/>
</dbReference>
<dbReference type="Proteomes" id="UP000799324">
    <property type="component" value="Unassembled WGS sequence"/>
</dbReference>
<dbReference type="GO" id="GO:0016787">
    <property type="term" value="F:hydrolase activity"/>
    <property type="evidence" value="ECO:0007669"/>
    <property type="project" value="UniProtKB-KW"/>
</dbReference>
<gene>
    <name evidence="4" type="ORF">K491DRAFT_694902</name>
</gene>
<dbReference type="SUPFAM" id="SSF52499">
    <property type="entry name" value="Isochorismatase-like hydrolases"/>
    <property type="match status" value="1"/>
</dbReference>
<dbReference type="InterPro" id="IPR050272">
    <property type="entry name" value="Isochorismatase-like_hydrls"/>
</dbReference>
<dbReference type="EMBL" id="MU004385">
    <property type="protein sequence ID" value="KAF2653183.1"/>
    <property type="molecule type" value="Genomic_DNA"/>
</dbReference>
<accession>A0A6A6T2Q8</accession>
<keyword evidence="5" id="KW-1185">Reference proteome</keyword>
<name>A0A6A6T2Q8_9PLEO</name>
<dbReference type="CDD" id="cd00431">
    <property type="entry name" value="cysteine_hydrolases"/>
    <property type="match status" value="1"/>
</dbReference>
<feature type="domain" description="Isochorismatase-like" evidence="3">
    <location>
        <begin position="230"/>
        <end position="321"/>
    </location>
</feature>
<dbReference type="InterPro" id="IPR000868">
    <property type="entry name" value="Isochorismatase-like_dom"/>
</dbReference>
<evidence type="ECO:0000259" key="3">
    <source>
        <dbReference type="Pfam" id="PF00857"/>
    </source>
</evidence>
<comment type="similarity">
    <text evidence="1">Belongs to the isochorismatase family.</text>
</comment>
<dbReference type="AlphaFoldDB" id="A0A6A6T2Q8"/>
<keyword evidence="2 4" id="KW-0378">Hydrolase</keyword>
<protein>
    <submittedName>
        <fullName evidence="4">Isochorismatase hydrolase</fullName>
    </submittedName>
</protein>
<dbReference type="OrthoDB" id="167809at2759"/>